<protein>
    <submittedName>
        <fullName evidence="1">Uncharacterized protein</fullName>
    </submittedName>
</protein>
<evidence type="ECO:0000313" key="2">
    <source>
        <dbReference type="Proteomes" id="UP001057561"/>
    </source>
</evidence>
<keyword evidence="2" id="KW-1185">Reference proteome</keyword>
<organism evidence="1 2">
    <name type="scientific">Dolichospermum heterosporum TAC447</name>
    <dbReference type="NCBI Taxonomy" id="747523"/>
    <lineage>
        <taxon>Bacteria</taxon>
        <taxon>Bacillati</taxon>
        <taxon>Cyanobacteriota</taxon>
        <taxon>Cyanophyceae</taxon>
        <taxon>Nostocales</taxon>
        <taxon>Aphanizomenonaceae</taxon>
        <taxon>Dolichospermum</taxon>
        <taxon>Dolichospermum heterosporum</taxon>
    </lineage>
</organism>
<gene>
    <name evidence="1" type="ORF">NG743_01640</name>
</gene>
<accession>A0ABY5LUU1</accession>
<evidence type="ECO:0000313" key="1">
    <source>
        <dbReference type="EMBL" id="UUO15788.1"/>
    </source>
</evidence>
<sequence>MNFLHPPPRALSEENRLIASLNNLAGAMSTKGEANCLQQRIAIAWVFLKNCGRSLGIIFC</sequence>
<dbReference type="Proteomes" id="UP001057561">
    <property type="component" value="Chromosome"/>
</dbReference>
<reference evidence="1" key="1">
    <citation type="submission" date="2022-06" db="EMBL/GenBank/DDBJ databases">
        <title>Nostosin G and Spiroidesin B from the Cyanobacterium Dolichospermum sp. NIES-1697.</title>
        <authorList>
            <person name="Phan C.-S."/>
            <person name="Mehjabin J.J."/>
            <person name="Anas A.R.J."/>
            <person name="Hayasaka M."/>
            <person name="Onoki R."/>
            <person name="Wang J."/>
            <person name="Umezawa T."/>
            <person name="Washio K."/>
            <person name="Morikawa M."/>
            <person name="Okino T."/>
        </authorList>
    </citation>
    <scope>NUCLEOTIDE SEQUENCE</scope>
    <source>
        <strain evidence="1">NIES-1697</strain>
    </source>
</reference>
<name>A0ABY5LUU1_9CYAN</name>
<dbReference type="EMBL" id="CP099464">
    <property type="protein sequence ID" value="UUO15788.1"/>
    <property type="molecule type" value="Genomic_DNA"/>
</dbReference>
<proteinExistence type="predicted"/>
<dbReference type="RefSeq" id="WP_193963573.1">
    <property type="nucleotide sequence ID" value="NZ_CP099464.1"/>
</dbReference>